<feature type="region of interest" description="Disordered" evidence="6">
    <location>
        <begin position="338"/>
        <end position="735"/>
    </location>
</feature>
<dbReference type="PANTHER" id="PTHR46904">
    <property type="entry name" value="CENTROMERE PROTEIN T"/>
    <property type="match status" value="1"/>
</dbReference>
<name>A0A6P8UZ09_GYMAC</name>
<dbReference type="InterPro" id="IPR028255">
    <property type="entry name" value="CENP-T"/>
</dbReference>
<dbReference type="GO" id="GO:0046982">
    <property type="term" value="F:protein heterodimerization activity"/>
    <property type="evidence" value="ECO:0007669"/>
    <property type="project" value="InterPro"/>
</dbReference>
<evidence type="ECO:0000256" key="3">
    <source>
        <dbReference type="ARBA" id="ARBA00010137"/>
    </source>
</evidence>
<reference evidence="9" key="1">
    <citation type="submission" date="2025-08" db="UniProtKB">
        <authorList>
            <consortium name="RefSeq"/>
        </authorList>
    </citation>
    <scope>IDENTIFICATION</scope>
</reference>
<dbReference type="Proteomes" id="UP000515161">
    <property type="component" value="Unplaced"/>
</dbReference>
<evidence type="ECO:0000256" key="4">
    <source>
        <dbReference type="ARBA" id="ARBA00022454"/>
    </source>
</evidence>
<evidence type="ECO:0000256" key="1">
    <source>
        <dbReference type="ARBA" id="ARBA00004123"/>
    </source>
</evidence>
<dbReference type="GO" id="GO:0000776">
    <property type="term" value="C:kinetochore"/>
    <property type="evidence" value="ECO:0007669"/>
    <property type="project" value="InterPro"/>
</dbReference>
<dbReference type="GO" id="GO:0005634">
    <property type="term" value="C:nucleus"/>
    <property type="evidence" value="ECO:0007669"/>
    <property type="project" value="UniProtKB-SubCell"/>
</dbReference>
<feature type="compositionally biased region" description="Acidic residues" evidence="6">
    <location>
        <begin position="419"/>
        <end position="441"/>
    </location>
</feature>
<dbReference type="GO" id="GO:0003677">
    <property type="term" value="F:DNA binding"/>
    <property type="evidence" value="ECO:0007669"/>
    <property type="project" value="InterPro"/>
</dbReference>
<keyword evidence="4" id="KW-0158">Chromosome</keyword>
<feature type="compositionally biased region" description="Basic and acidic residues" evidence="6">
    <location>
        <begin position="597"/>
        <end position="607"/>
    </location>
</feature>
<evidence type="ECO:0000313" key="8">
    <source>
        <dbReference type="Proteomes" id="UP000515161"/>
    </source>
</evidence>
<feature type="compositionally biased region" description="Polar residues" evidence="6">
    <location>
        <begin position="377"/>
        <end position="386"/>
    </location>
</feature>
<proteinExistence type="inferred from homology"/>
<dbReference type="RefSeq" id="XP_034070497.1">
    <property type="nucleotide sequence ID" value="XM_034214606.1"/>
</dbReference>
<dbReference type="GO" id="GO:0000278">
    <property type="term" value="P:mitotic cell cycle"/>
    <property type="evidence" value="ECO:0007669"/>
    <property type="project" value="TreeGrafter"/>
</dbReference>
<feature type="compositionally biased region" description="Acidic residues" evidence="6">
    <location>
        <begin position="707"/>
        <end position="730"/>
    </location>
</feature>
<comment type="subcellular location">
    <subcellularLocation>
        <location evidence="2">Chromosome</location>
    </subcellularLocation>
    <subcellularLocation>
        <location evidence="1">Nucleus</location>
    </subcellularLocation>
</comment>
<dbReference type="PANTHER" id="PTHR46904:SF1">
    <property type="entry name" value="CENTROMERE PROTEIN T"/>
    <property type="match status" value="1"/>
</dbReference>
<dbReference type="Pfam" id="PF15511">
    <property type="entry name" value="CENP-T_C"/>
    <property type="match status" value="1"/>
</dbReference>
<dbReference type="CDD" id="cd22920">
    <property type="entry name" value="HFD_CENP-T"/>
    <property type="match status" value="1"/>
</dbReference>
<feature type="compositionally biased region" description="Acidic residues" evidence="6">
    <location>
        <begin position="495"/>
        <end position="520"/>
    </location>
</feature>
<evidence type="ECO:0000313" key="9">
    <source>
        <dbReference type="RefSeq" id="XP_034070497.1"/>
    </source>
</evidence>
<evidence type="ECO:0000256" key="5">
    <source>
        <dbReference type="ARBA" id="ARBA00023242"/>
    </source>
</evidence>
<feature type="compositionally biased region" description="Low complexity" evidence="6">
    <location>
        <begin position="27"/>
        <end position="41"/>
    </location>
</feature>
<comment type="similarity">
    <text evidence="3">Belongs to the CENP-T/CNN1 family.</text>
</comment>
<dbReference type="InParanoid" id="A0A6P8UZ09"/>
<feature type="compositionally biased region" description="Acidic residues" evidence="6">
    <location>
        <begin position="608"/>
        <end position="620"/>
    </location>
</feature>
<feature type="compositionally biased region" description="Acidic residues" evidence="6">
    <location>
        <begin position="569"/>
        <end position="593"/>
    </location>
</feature>
<dbReference type="InterPro" id="IPR035425">
    <property type="entry name" value="CENP-T/H4_C"/>
</dbReference>
<feature type="compositionally biased region" description="Low complexity" evidence="6">
    <location>
        <begin position="128"/>
        <end position="143"/>
    </location>
</feature>
<dbReference type="CTD" id="80152"/>
<dbReference type="Gene3D" id="1.10.20.10">
    <property type="entry name" value="Histone, subunit A"/>
    <property type="match status" value="1"/>
</dbReference>
<feature type="compositionally biased region" description="Acidic residues" evidence="6">
    <location>
        <begin position="338"/>
        <end position="356"/>
    </location>
</feature>
<feature type="domain" description="CENP-T/Histone H4 histone fold" evidence="7">
    <location>
        <begin position="786"/>
        <end position="878"/>
    </location>
</feature>
<evidence type="ECO:0000256" key="2">
    <source>
        <dbReference type="ARBA" id="ARBA00004286"/>
    </source>
</evidence>
<organism evidence="8 9">
    <name type="scientific">Gymnodraco acuticeps</name>
    <name type="common">Antarctic dragonfish</name>
    <dbReference type="NCBI Taxonomy" id="8218"/>
    <lineage>
        <taxon>Eukaryota</taxon>
        <taxon>Metazoa</taxon>
        <taxon>Chordata</taxon>
        <taxon>Craniata</taxon>
        <taxon>Vertebrata</taxon>
        <taxon>Euteleostomi</taxon>
        <taxon>Actinopterygii</taxon>
        <taxon>Neopterygii</taxon>
        <taxon>Teleostei</taxon>
        <taxon>Neoteleostei</taxon>
        <taxon>Acanthomorphata</taxon>
        <taxon>Eupercaria</taxon>
        <taxon>Perciformes</taxon>
        <taxon>Notothenioidei</taxon>
        <taxon>Bathydraconidae</taxon>
        <taxon>Gymnodraco</taxon>
    </lineage>
</organism>
<dbReference type="InterPro" id="IPR009072">
    <property type="entry name" value="Histone-fold"/>
</dbReference>
<evidence type="ECO:0000259" key="7">
    <source>
        <dbReference type="Pfam" id="PF15511"/>
    </source>
</evidence>
<feature type="compositionally biased region" description="Basic and acidic residues" evidence="6">
    <location>
        <begin position="645"/>
        <end position="659"/>
    </location>
</feature>
<feature type="compositionally biased region" description="Polar residues" evidence="6">
    <location>
        <begin position="750"/>
        <end position="760"/>
    </location>
</feature>
<sequence>MDPIEDLSARVLLTQILSTETPRTPFTRSASQQLSASATRRSSSRLRNKDAVPQTPKAILKHSQIHKLRKSISMQSLNATRRVGRSVSFRLSNIPPVNSMLLEDGETPRHLLKNILQTEPVSTPMVHGRASSDGRQSSSADSSKGCSIELSGLDLPDLTIGAASTQKRLNRKRHLIFDLSAFEKRLDAGPDLKENKETEQSSLTLSSPTLKTPFVEVRTERTGLRRRALPRRRISVAGFDAAVDRWSMEGETSRWSLSKTTSSEGFTLGLSTLCDSNITSDIIHCDKALCAQPGAMTDNLSIAATRDKPTVRVEEDQMEVEEDQMEVEEDQMEVEVEEDQMEVEEDQMEVEQDQVEVELGKEKSVNAFPTEGGAEPQNGSLTASISQREEEKHTGDDQMKDNVTVAEEEAGVAESLDTVMEEEENNVEAPTEEEGEADSQNEENAAVRSPSEEEEAAAESQTEEEQDGVDSQVEEDVVPDTQTEEEEVAGHSQTEEQDGVDCEPEEVAEAVSQSEEEEVAPDSQEAAVDIEPEEDAAKSQSEEEDVAPDSQEAAVDIEPEEDAAKSRSEEEEETADDQSEQEVPAEEVEDDLADSQPEDKHDGKLSEDDAEQSSEQEEQDLEHTSRRAPRSEGPLVVPVTEAAGDLDHATEEGWSDGKSKAPSSLHMGSPETHASYTDADPGAVKENSFHLPELANETKDRLLNDNSPEEAAEEEEDEEEEEEEEEEDSDAIPSKTPAFVRQKMSFFQPKPQNIQASSRTGEAIPVPKPKPVRKKGKGPAKKQTDLPKSYLMNVFKHFAKTKVSPDVYPVLKDIMNKYFDRLAEDLETYALHAKRKTIEIEDAELLLRRQGHVTDMVPVEVLIEKYLRMEQRKLLIPIATSGNIVIPKKR</sequence>
<feature type="region of interest" description="Disordered" evidence="6">
    <location>
        <begin position="23"/>
        <end position="55"/>
    </location>
</feature>
<keyword evidence="5" id="KW-0539">Nucleus</keyword>
<evidence type="ECO:0000256" key="6">
    <source>
        <dbReference type="SAM" id="MobiDB-lite"/>
    </source>
</evidence>
<dbReference type="GeneID" id="117544987"/>
<feature type="region of interest" description="Disordered" evidence="6">
    <location>
        <begin position="748"/>
        <end position="783"/>
    </location>
</feature>
<feature type="compositionally biased region" description="Basic residues" evidence="6">
    <location>
        <begin position="770"/>
        <end position="780"/>
    </location>
</feature>
<dbReference type="AlphaFoldDB" id="A0A6P8UZ09"/>
<dbReference type="OrthoDB" id="10071681at2759"/>
<dbReference type="SUPFAM" id="SSF47113">
    <property type="entry name" value="Histone-fold"/>
    <property type="match status" value="1"/>
</dbReference>
<feature type="compositionally biased region" description="Basic and acidic residues" evidence="6">
    <location>
        <begin position="387"/>
        <end position="400"/>
    </location>
</feature>
<protein>
    <submittedName>
        <fullName evidence="9">Centromere protein T isoform X1</fullName>
    </submittedName>
</protein>
<dbReference type="GO" id="GO:0051382">
    <property type="term" value="P:kinetochore assembly"/>
    <property type="evidence" value="ECO:0007669"/>
    <property type="project" value="InterPro"/>
</dbReference>
<feature type="region of interest" description="Disordered" evidence="6">
    <location>
        <begin position="122"/>
        <end position="145"/>
    </location>
</feature>
<accession>A0A6P8UZ09</accession>
<dbReference type="GO" id="GO:0007059">
    <property type="term" value="P:chromosome segregation"/>
    <property type="evidence" value="ECO:0007669"/>
    <property type="project" value="TreeGrafter"/>
</dbReference>
<gene>
    <name evidence="9" type="primary">cenpt</name>
</gene>
<dbReference type="KEGG" id="gacu:117544987"/>
<keyword evidence="8" id="KW-1185">Reference proteome</keyword>
<feature type="compositionally biased region" description="Acidic residues" evidence="6">
    <location>
        <begin position="452"/>
        <end position="487"/>
    </location>
</feature>